<protein>
    <submittedName>
        <fullName evidence="11">MHS family alpha-ketoglutarate permease-like MFS transporter</fullName>
    </submittedName>
</protein>
<evidence type="ECO:0000313" key="12">
    <source>
        <dbReference type="Proteomes" id="UP000584374"/>
    </source>
</evidence>
<evidence type="ECO:0000256" key="9">
    <source>
        <dbReference type="SAM" id="Phobius"/>
    </source>
</evidence>
<evidence type="ECO:0000259" key="10">
    <source>
        <dbReference type="PROSITE" id="PS50850"/>
    </source>
</evidence>
<dbReference type="PROSITE" id="PS50850">
    <property type="entry name" value="MFS"/>
    <property type="match status" value="1"/>
</dbReference>
<keyword evidence="4" id="KW-1003">Cell membrane</keyword>
<keyword evidence="12" id="KW-1185">Reference proteome</keyword>
<keyword evidence="7 9" id="KW-1133">Transmembrane helix</keyword>
<evidence type="ECO:0000256" key="3">
    <source>
        <dbReference type="ARBA" id="ARBA00022448"/>
    </source>
</evidence>
<keyword evidence="5 9" id="KW-0812">Transmembrane</keyword>
<feature type="transmembrane region" description="Helical" evidence="9">
    <location>
        <begin position="58"/>
        <end position="84"/>
    </location>
</feature>
<feature type="transmembrane region" description="Helical" evidence="9">
    <location>
        <begin position="21"/>
        <end position="46"/>
    </location>
</feature>
<feature type="transmembrane region" description="Helical" evidence="9">
    <location>
        <begin position="192"/>
        <end position="211"/>
    </location>
</feature>
<dbReference type="InterPro" id="IPR005829">
    <property type="entry name" value="Sugar_transporter_CS"/>
</dbReference>
<dbReference type="Pfam" id="PF07690">
    <property type="entry name" value="MFS_1"/>
    <property type="match status" value="1"/>
</dbReference>
<dbReference type="GO" id="GO:0005886">
    <property type="term" value="C:plasma membrane"/>
    <property type="evidence" value="ECO:0007669"/>
    <property type="project" value="UniProtKB-SubCell"/>
</dbReference>
<name>A0A840Q0J4_9PSEU</name>
<feature type="transmembrane region" description="Helical" evidence="9">
    <location>
        <begin position="246"/>
        <end position="267"/>
    </location>
</feature>
<reference evidence="11 12" key="1">
    <citation type="submission" date="2020-08" db="EMBL/GenBank/DDBJ databases">
        <title>Sequencing the genomes of 1000 actinobacteria strains.</title>
        <authorList>
            <person name="Klenk H.-P."/>
        </authorList>
    </citation>
    <scope>NUCLEOTIDE SEQUENCE [LARGE SCALE GENOMIC DNA]</scope>
    <source>
        <strain evidence="11 12">DSM 45584</strain>
    </source>
</reference>
<dbReference type="SUPFAM" id="SSF103473">
    <property type="entry name" value="MFS general substrate transporter"/>
    <property type="match status" value="1"/>
</dbReference>
<keyword evidence="3" id="KW-0813">Transport</keyword>
<feature type="transmembrane region" description="Helical" evidence="9">
    <location>
        <begin position="309"/>
        <end position="328"/>
    </location>
</feature>
<feature type="transmembrane region" description="Helical" evidence="9">
    <location>
        <begin position="116"/>
        <end position="139"/>
    </location>
</feature>
<comment type="caution">
    <text evidence="11">The sequence shown here is derived from an EMBL/GenBank/DDBJ whole genome shotgun (WGS) entry which is preliminary data.</text>
</comment>
<dbReference type="PANTHER" id="PTHR43528:SF1">
    <property type="entry name" value="ALPHA-KETOGLUTARATE PERMEASE"/>
    <property type="match status" value="1"/>
</dbReference>
<evidence type="ECO:0000256" key="8">
    <source>
        <dbReference type="ARBA" id="ARBA00023136"/>
    </source>
</evidence>
<dbReference type="RefSeq" id="WP_184724376.1">
    <property type="nucleotide sequence ID" value="NZ_JACHIW010000001.1"/>
</dbReference>
<keyword evidence="6" id="KW-0769">Symport</keyword>
<evidence type="ECO:0000256" key="1">
    <source>
        <dbReference type="ARBA" id="ARBA00004651"/>
    </source>
</evidence>
<dbReference type="Gene3D" id="1.20.1250.20">
    <property type="entry name" value="MFS general substrate transporter like domains"/>
    <property type="match status" value="2"/>
</dbReference>
<gene>
    <name evidence="11" type="ORF">BJ970_001051</name>
</gene>
<dbReference type="InterPro" id="IPR005828">
    <property type="entry name" value="MFS_sugar_transport-like"/>
</dbReference>
<proteinExistence type="inferred from homology"/>
<feature type="transmembrane region" description="Helical" evidence="9">
    <location>
        <begin position="334"/>
        <end position="356"/>
    </location>
</feature>
<dbReference type="PROSITE" id="PS00217">
    <property type="entry name" value="SUGAR_TRANSPORT_2"/>
    <property type="match status" value="1"/>
</dbReference>
<dbReference type="AlphaFoldDB" id="A0A840Q0J4"/>
<dbReference type="InterPro" id="IPR036259">
    <property type="entry name" value="MFS_trans_sf"/>
</dbReference>
<dbReference type="Proteomes" id="UP000584374">
    <property type="component" value="Unassembled WGS sequence"/>
</dbReference>
<feature type="transmembrane region" description="Helical" evidence="9">
    <location>
        <begin position="91"/>
        <end position="110"/>
    </location>
</feature>
<dbReference type="GO" id="GO:0015293">
    <property type="term" value="F:symporter activity"/>
    <property type="evidence" value="ECO:0007669"/>
    <property type="project" value="UniProtKB-KW"/>
</dbReference>
<sequence length="428" mass="45959">MTDTAAPAPATPVRKRDTHMLVGTVLGHALEWYDWGIYAIFVPFFATQFFDQQDPFSALLSSLAIFAVGFIARPLGGFVFGWLADRIGRKASMSATVSLIAAASFVMGVSPTYAAIGAWASLILLAARVVQGLATGGELPSAQTYLSEMAPAARRGRWSSLIYIASVFGNTVGVLLGVILTTALSKQEMQAFGWRIPFILGGVFGLVAIYMRRKMNESHAFTVEQQTDKVRLWPEIVKHRKQAIHVIGLTVGITVVYYSWVVAAPAYAISSLHIDSSAALWAGVAAAVVMMAVMPLWGMLSDRIGRKPVLFISTLGCAILVFPLQFLVRDSAWQLFAGMALAAVFISAGVSILPAVYAEMFPTRIRAIGLAVPYSIAVAAFGGTAPYLQSWMGAEFGRSAFTGYVVVLMLISSVVTVSIPETRAKELG</sequence>
<feature type="transmembrane region" description="Helical" evidence="9">
    <location>
        <begin position="368"/>
        <end position="388"/>
    </location>
</feature>
<comment type="similarity">
    <text evidence="2">Belongs to the major facilitator superfamily. Metabolite:H+ Symporter (MHS) family (TC 2.A.1.6) family.</text>
</comment>
<evidence type="ECO:0000256" key="5">
    <source>
        <dbReference type="ARBA" id="ARBA00022692"/>
    </source>
</evidence>
<organism evidence="11 12">
    <name type="scientific">Saccharopolyspora phatthalungensis</name>
    <dbReference type="NCBI Taxonomy" id="664693"/>
    <lineage>
        <taxon>Bacteria</taxon>
        <taxon>Bacillati</taxon>
        <taxon>Actinomycetota</taxon>
        <taxon>Actinomycetes</taxon>
        <taxon>Pseudonocardiales</taxon>
        <taxon>Pseudonocardiaceae</taxon>
        <taxon>Saccharopolyspora</taxon>
    </lineage>
</organism>
<dbReference type="Pfam" id="PF00083">
    <property type="entry name" value="Sugar_tr"/>
    <property type="match status" value="1"/>
</dbReference>
<dbReference type="PANTHER" id="PTHR43528">
    <property type="entry name" value="ALPHA-KETOGLUTARATE PERMEASE"/>
    <property type="match status" value="1"/>
</dbReference>
<dbReference type="InterPro" id="IPR051084">
    <property type="entry name" value="H+-coupled_symporters"/>
</dbReference>
<dbReference type="EMBL" id="JACHIW010000001">
    <property type="protein sequence ID" value="MBB5153517.1"/>
    <property type="molecule type" value="Genomic_DNA"/>
</dbReference>
<feature type="transmembrane region" description="Helical" evidence="9">
    <location>
        <begin position="160"/>
        <end position="180"/>
    </location>
</feature>
<evidence type="ECO:0000256" key="6">
    <source>
        <dbReference type="ARBA" id="ARBA00022847"/>
    </source>
</evidence>
<comment type="subcellular location">
    <subcellularLocation>
        <location evidence="1">Cell membrane</location>
        <topology evidence="1">Multi-pass membrane protein</topology>
    </subcellularLocation>
</comment>
<dbReference type="InterPro" id="IPR020846">
    <property type="entry name" value="MFS_dom"/>
</dbReference>
<evidence type="ECO:0000313" key="11">
    <source>
        <dbReference type="EMBL" id="MBB5153517.1"/>
    </source>
</evidence>
<feature type="domain" description="Major facilitator superfamily (MFS) profile" evidence="10">
    <location>
        <begin position="20"/>
        <end position="423"/>
    </location>
</feature>
<feature type="transmembrane region" description="Helical" evidence="9">
    <location>
        <begin position="279"/>
        <end position="297"/>
    </location>
</feature>
<evidence type="ECO:0000256" key="2">
    <source>
        <dbReference type="ARBA" id="ARBA00008240"/>
    </source>
</evidence>
<feature type="transmembrane region" description="Helical" evidence="9">
    <location>
        <begin position="400"/>
        <end position="419"/>
    </location>
</feature>
<accession>A0A840Q0J4</accession>
<evidence type="ECO:0000256" key="7">
    <source>
        <dbReference type="ARBA" id="ARBA00022989"/>
    </source>
</evidence>
<evidence type="ECO:0000256" key="4">
    <source>
        <dbReference type="ARBA" id="ARBA00022475"/>
    </source>
</evidence>
<dbReference type="InterPro" id="IPR011701">
    <property type="entry name" value="MFS"/>
</dbReference>
<keyword evidence="8 9" id="KW-0472">Membrane</keyword>